<keyword evidence="3" id="KW-1185">Reference proteome</keyword>
<reference evidence="2 3" key="1">
    <citation type="submission" date="2022-04" db="EMBL/GenBank/DDBJ databases">
        <title>Complete genome of Methanothermobacter tenebrarum strain RMAS.</title>
        <authorList>
            <person name="Nakamura K."/>
            <person name="Oshima K."/>
            <person name="Hattori M."/>
            <person name="Kamagata Y."/>
            <person name="Takamizawa K."/>
        </authorList>
    </citation>
    <scope>NUCLEOTIDE SEQUENCE [LARGE SCALE GENOMIC DNA]</scope>
    <source>
        <strain evidence="2 3">RMAS</strain>
    </source>
</reference>
<dbReference type="Pfam" id="PF04230">
    <property type="entry name" value="PS_pyruv_trans"/>
    <property type="match status" value="1"/>
</dbReference>
<organism evidence="2 3">
    <name type="scientific">Methanothermobacter tenebrarum</name>
    <dbReference type="NCBI Taxonomy" id="680118"/>
    <lineage>
        <taxon>Archaea</taxon>
        <taxon>Methanobacteriati</taxon>
        <taxon>Methanobacteriota</taxon>
        <taxon>Methanomada group</taxon>
        <taxon>Methanobacteria</taxon>
        <taxon>Methanobacteriales</taxon>
        <taxon>Methanobacteriaceae</taxon>
        <taxon>Methanothermobacter</taxon>
    </lineage>
</organism>
<dbReference type="PANTHER" id="PTHR36836">
    <property type="entry name" value="COLANIC ACID BIOSYNTHESIS PROTEIN WCAK"/>
    <property type="match status" value="1"/>
</dbReference>
<feature type="domain" description="Polysaccharide pyruvyl transferase" evidence="1">
    <location>
        <begin position="15"/>
        <end position="299"/>
    </location>
</feature>
<keyword evidence="2" id="KW-0808">Transferase</keyword>
<protein>
    <submittedName>
        <fullName evidence="2">Polysaccharide pyruvyl transferase CsaB</fullName>
    </submittedName>
</protein>
<dbReference type="RefSeq" id="WP_248565079.1">
    <property type="nucleotide sequence ID" value="NZ_AP025698.1"/>
</dbReference>
<dbReference type="EMBL" id="AP025698">
    <property type="protein sequence ID" value="BDH79248.1"/>
    <property type="molecule type" value="Genomic_DNA"/>
</dbReference>
<dbReference type="PANTHER" id="PTHR36836:SF1">
    <property type="entry name" value="COLANIC ACID BIOSYNTHESIS PROTEIN WCAK"/>
    <property type="match status" value="1"/>
</dbReference>
<dbReference type="InterPro" id="IPR007345">
    <property type="entry name" value="Polysacch_pyruvyl_Trfase"/>
</dbReference>
<evidence type="ECO:0000313" key="2">
    <source>
        <dbReference type="EMBL" id="BDH79248.1"/>
    </source>
</evidence>
<dbReference type="GeneID" id="71965145"/>
<sequence>MTQEIFVLGYYGWKNTGDDAMLYSLLEGLKEVFSDSRFNITAASWPSTPADVNVNLIPPRVNPNFIKALLRSSIFILGGGTHFFDYGNTFKRIIRLTQILLLTLISKITGKDIYFMGVGVEPPSHVWSKFIIKNTCAMATKIFVRDSISMKVLGKMGIEENVELSQDLAFFLEYEKSVKTKGLLGVSVMPYHEIYMGDESGDEIIIKEFTRAIREWLEINPNNSVKLFVFNGKPPNDDERISRKILNILDDERVQIEPYNKDPQETLRKVGSCEAFVAMKFHAALFAYLNDLPTIIVEYALKNRALAHDARFPKGSLIRLEELDGKRLKKTIRDLHMNPDNYKAKVKPSDLRVSFPALIR</sequence>
<accession>A0ABN6PEV2</accession>
<evidence type="ECO:0000259" key="1">
    <source>
        <dbReference type="Pfam" id="PF04230"/>
    </source>
</evidence>
<dbReference type="Proteomes" id="UP000831817">
    <property type="component" value="Chromosome"/>
</dbReference>
<dbReference type="GO" id="GO:0016740">
    <property type="term" value="F:transferase activity"/>
    <property type="evidence" value="ECO:0007669"/>
    <property type="project" value="UniProtKB-KW"/>
</dbReference>
<name>A0ABN6PEV2_9EURY</name>
<gene>
    <name evidence="2" type="ORF">MTTB_06270</name>
</gene>
<proteinExistence type="predicted"/>
<evidence type="ECO:0000313" key="3">
    <source>
        <dbReference type="Proteomes" id="UP000831817"/>
    </source>
</evidence>